<feature type="domain" description="PPE" evidence="1">
    <location>
        <begin position="2"/>
        <end position="164"/>
    </location>
</feature>
<keyword evidence="4" id="KW-1185">Reference proteome</keyword>
<dbReference type="Pfam" id="PF00823">
    <property type="entry name" value="PPE"/>
    <property type="match status" value="1"/>
</dbReference>
<name>A0ABY4QU53_9MYCO</name>
<reference evidence="3" key="1">
    <citation type="submission" date="2022-05" db="EMBL/GenBank/DDBJ databases">
        <title>A methanotrophic Mycobacterium dominates a cave microbial ecosystem.</title>
        <authorList>
            <person name="Van Spanning R.J.M."/>
            <person name="Guan Q."/>
            <person name="Melkonian C."/>
            <person name="Gallant J."/>
            <person name="Polerecky L."/>
            <person name="Flot J.-F."/>
            <person name="Brandt B.W."/>
            <person name="Braster M."/>
            <person name="Iturbe Espinoza P."/>
            <person name="Aerts J."/>
            <person name="Meima-Franke M."/>
            <person name="Piersma S.R."/>
            <person name="Bunduc C."/>
            <person name="Ummels R."/>
            <person name="Pain A."/>
            <person name="Fleming E.J."/>
            <person name="van der Wel N."/>
            <person name="Gherman V.D."/>
            <person name="Sarbu S.M."/>
            <person name="Bodelier P.L.E."/>
            <person name="Bitter W."/>
        </authorList>
    </citation>
    <scope>NUCLEOTIDE SEQUENCE</scope>
    <source>
        <strain evidence="3">Sulfur Cave</strain>
        <plasmid evidence="3">unnamed</plasmid>
    </source>
</reference>
<protein>
    <submittedName>
        <fullName evidence="3">PPE family protein</fullName>
    </submittedName>
</protein>
<dbReference type="Pfam" id="PF12484">
    <property type="entry name" value="PPE-SVP"/>
    <property type="match status" value="1"/>
</dbReference>
<feature type="domain" description="PPE family C-terminal" evidence="2">
    <location>
        <begin position="314"/>
        <end position="388"/>
    </location>
</feature>
<evidence type="ECO:0000259" key="2">
    <source>
        <dbReference type="Pfam" id="PF12484"/>
    </source>
</evidence>
<dbReference type="PANTHER" id="PTHR46766:SF1">
    <property type="entry name" value="GLUTAMINE-RICH PROTEIN 2"/>
    <property type="match status" value="1"/>
</dbReference>
<sequence>MDFGVLPPEINSGRMYVGPGSGPMLAAAAAWDGLAAELRTNAAAYGSEVSGLTAGWQGPSSATMAAAATPYTGWISATADQAEQTAAQARAAAAAYESALAAMVPPPVIAANRSLLMSLIATNILGQNTPAIAATEVHYAEMWAQDATGMYGYAGSAAAATQMTPFTAPPQTTNQSGAAAQSAAVAQATGTSAGSNVQSTLSQLVSAVPQALQSLTLPAASTSTASGLQSSLSSLATLVTNLTGGYSPFTPFDVAGAPYLLGIQSVLLPQNAQGVATVLGGGAMKSLLPASLLPPAASGTGPLYPAGLGGGGVSAGIGRAGWVGGLSVPKSWTAAAPAIRSVAAVLPDADPAIAADGRGGLFNNAALSSLAGRAIAGTATPSIGSTATRVIGGAAAPGAPTTATIIVIPPMET</sequence>
<evidence type="ECO:0000313" key="4">
    <source>
        <dbReference type="Proteomes" id="UP001056610"/>
    </source>
</evidence>
<dbReference type="InterPro" id="IPR000030">
    <property type="entry name" value="PPE_dom"/>
</dbReference>
<keyword evidence="3" id="KW-0614">Plasmid</keyword>
<dbReference type="InterPro" id="IPR022171">
    <property type="entry name" value="PPE_C"/>
</dbReference>
<evidence type="ECO:0000259" key="1">
    <source>
        <dbReference type="Pfam" id="PF00823"/>
    </source>
</evidence>
<dbReference type="PANTHER" id="PTHR46766">
    <property type="entry name" value="GLUTAMINE-RICH PROTEIN 2"/>
    <property type="match status" value="1"/>
</dbReference>
<dbReference type="RefSeq" id="WP_219070720.1">
    <property type="nucleotide sequence ID" value="NZ_CAJUXY010000106.1"/>
</dbReference>
<dbReference type="Proteomes" id="UP001056610">
    <property type="component" value="Plasmid unnamed"/>
</dbReference>
<accession>A0ABY4QU53</accession>
<proteinExistence type="predicted"/>
<evidence type="ECO:0000313" key="3">
    <source>
        <dbReference type="EMBL" id="UQX13503.1"/>
    </source>
</evidence>
<dbReference type="EMBL" id="CP097321">
    <property type="protein sequence ID" value="UQX13503.1"/>
    <property type="molecule type" value="Genomic_DNA"/>
</dbReference>
<organism evidence="3 4">
    <name type="scientific">Candidatus Mycobacterium methanotrophicum</name>
    <dbReference type="NCBI Taxonomy" id="2943498"/>
    <lineage>
        <taxon>Bacteria</taxon>
        <taxon>Bacillati</taxon>
        <taxon>Actinomycetota</taxon>
        <taxon>Actinomycetes</taxon>
        <taxon>Mycobacteriales</taxon>
        <taxon>Mycobacteriaceae</taxon>
        <taxon>Mycobacterium</taxon>
    </lineage>
</organism>
<geneLocation type="plasmid" evidence="3 4">
    <name>unnamed</name>
</geneLocation>
<gene>
    <name evidence="3" type="ORF">M5I08_25245</name>
</gene>